<sequence length="436" mass="47749">MRLLRQLRPETTTRFYEDFGVEEIENVENITYNNYGEIEIPGIVGVFAEADPNTGLIEDVNRATGGGVNETSSIFGSPATPGEVPGDARSDTEVTNITRTPGPHPVDEICLYVDFNYDIVLAVVCSMHLVFGIVYCLFGYRCFKAVMFLTGFIFGFVIVYLVCASEALLPKFGNEGVALGAGLLFGLITMLVQYVGLFMMGCHSGLFVGVVSVVAVQTLAEVTIQSIWIIVGTLLGSGLIFALLNLQFQKVMTIFGTSLYGGAIIAAALDYFVEKFRATYWVWDHIRLEEDKEDLCWFSWLLLGVWPVMLVIGVGTQWGITAKGIIQHNGGIVPVPAKKGGRGSNMQRARTREERAEAKQRKYRYLYQVRTAHGDVISQNYIQGLQKRAALGALPGDTSTLNSEATHLTVLPPDQAHPATPLTLHLRDGPTGESHG</sequence>
<evidence type="ECO:0000256" key="8">
    <source>
        <dbReference type="SAM" id="Phobius"/>
    </source>
</evidence>
<feature type="compositionally biased region" description="Basic and acidic residues" evidence="7">
    <location>
        <begin position="425"/>
        <end position="436"/>
    </location>
</feature>
<reference evidence="10" key="1">
    <citation type="submission" date="2020-11" db="EMBL/GenBank/DDBJ databases">
        <authorList>
            <person name="Tran Van P."/>
        </authorList>
    </citation>
    <scope>NUCLEOTIDE SEQUENCE</scope>
</reference>
<evidence type="ECO:0000256" key="3">
    <source>
        <dbReference type="ARBA" id="ARBA00022692"/>
    </source>
</evidence>
<gene>
    <name evidence="10" type="ORF">CTOB1V02_LOCUS2062</name>
</gene>
<protein>
    <recommendedName>
        <fullName evidence="6">Transmembrane protein 198</fullName>
    </recommendedName>
</protein>
<dbReference type="GO" id="GO:0005886">
    <property type="term" value="C:plasma membrane"/>
    <property type="evidence" value="ECO:0007669"/>
    <property type="project" value="TreeGrafter"/>
</dbReference>
<accession>A0A7R8ZHN5</accession>
<name>A0A7R8ZHN5_9CRUS</name>
<feature type="domain" description="TM7S3/TM198-like" evidence="9">
    <location>
        <begin position="125"/>
        <end position="318"/>
    </location>
</feature>
<dbReference type="PANTHER" id="PTHR31247">
    <property type="entry name" value="TRANSMEMBRANE PROTEIN 198 FAMILY MEMBER"/>
    <property type="match status" value="1"/>
</dbReference>
<comment type="similarity">
    <text evidence="2">Belongs to the TMEM198 family.</text>
</comment>
<feature type="transmembrane region" description="Helical" evidence="8">
    <location>
        <begin position="176"/>
        <end position="197"/>
    </location>
</feature>
<keyword evidence="3 8" id="KW-0812">Transmembrane</keyword>
<feature type="transmembrane region" description="Helical" evidence="8">
    <location>
        <begin position="297"/>
        <end position="320"/>
    </location>
</feature>
<dbReference type="EMBL" id="OB660307">
    <property type="protein sequence ID" value="CAD7224092.1"/>
    <property type="molecule type" value="Genomic_DNA"/>
</dbReference>
<dbReference type="OrthoDB" id="115781at2759"/>
<keyword evidence="5 8" id="KW-0472">Membrane</keyword>
<feature type="transmembrane region" description="Helical" evidence="8">
    <location>
        <begin position="145"/>
        <end position="170"/>
    </location>
</feature>
<dbReference type="AlphaFoldDB" id="A0A7R8ZHN5"/>
<organism evidence="10">
    <name type="scientific">Cyprideis torosa</name>
    <dbReference type="NCBI Taxonomy" id="163714"/>
    <lineage>
        <taxon>Eukaryota</taxon>
        <taxon>Metazoa</taxon>
        <taxon>Ecdysozoa</taxon>
        <taxon>Arthropoda</taxon>
        <taxon>Crustacea</taxon>
        <taxon>Oligostraca</taxon>
        <taxon>Ostracoda</taxon>
        <taxon>Podocopa</taxon>
        <taxon>Podocopida</taxon>
        <taxon>Cytherocopina</taxon>
        <taxon>Cytheroidea</taxon>
        <taxon>Cytherideidae</taxon>
        <taxon>Cyprideis</taxon>
    </lineage>
</organism>
<keyword evidence="4 8" id="KW-1133">Transmembrane helix</keyword>
<feature type="transmembrane region" description="Helical" evidence="8">
    <location>
        <begin position="251"/>
        <end position="273"/>
    </location>
</feature>
<evidence type="ECO:0000256" key="7">
    <source>
        <dbReference type="SAM" id="MobiDB-lite"/>
    </source>
</evidence>
<dbReference type="Pfam" id="PF13886">
    <property type="entry name" value="TM7S3_TM198"/>
    <property type="match status" value="1"/>
</dbReference>
<comment type="subcellular location">
    <subcellularLocation>
        <location evidence="1">Membrane</location>
        <topology evidence="1">Multi-pass membrane protein</topology>
    </subcellularLocation>
</comment>
<feature type="region of interest" description="Disordered" evidence="7">
    <location>
        <begin position="412"/>
        <end position="436"/>
    </location>
</feature>
<evidence type="ECO:0000256" key="1">
    <source>
        <dbReference type="ARBA" id="ARBA00004141"/>
    </source>
</evidence>
<feature type="transmembrane region" description="Helical" evidence="8">
    <location>
        <begin position="226"/>
        <end position="244"/>
    </location>
</feature>
<evidence type="ECO:0000259" key="9">
    <source>
        <dbReference type="Pfam" id="PF13886"/>
    </source>
</evidence>
<evidence type="ECO:0000256" key="2">
    <source>
        <dbReference type="ARBA" id="ARBA00006244"/>
    </source>
</evidence>
<evidence type="ECO:0000256" key="4">
    <source>
        <dbReference type="ARBA" id="ARBA00022989"/>
    </source>
</evidence>
<dbReference type="InterPro" id="IPR025256">
    <property type="entry name" value="TM7S3/TM198-like_dom"/>
</dbReference>
<proteinExistence type="inferred from homology"/>
<feature type="transmembrane region" description="Helical" evidence="8">
    <location>
        <begin position="119"/>
        <end position="138"/>
    </location>
</feature>
<evidence type="ECO:0000313" key="10">
    <source>
        <dbReference type="EMBL" id="CAD7224092.1"/>
    </source>
</evidence>
<evidence type="ECO:0000256" key="6">
    <source>
        <dbReference type="ARBA" id="ARBA00049737"/>
    </source>
</evidence>
<evidence type="ECO:0000256" key="5">
    <source>
        <dbReference type="ARBA" id="ARBA00023136"/>
    </source>
</evidence>
<dbReference type="PANTHER" id="PTHR31247:SF5">
    <property type="entry name" value="DUF4203 DOMAIN-CONTAINING PROTEIN"/>
    <property type="match status" value="1"/>
</dbReference>
<dbReference type="InterPro" id="IPR040236">
    <property type="entry name" value="TMEM198"/>
</dbReference>